<dbReference type="EMBL" id="LR796996">
    <property type="protein sequence ID" value="CAB4180344.1"/>
    <property type="molecule type" value="Genomic_DNA"/>
</dbReference>
<sequence>MRHKIKLSKAAAQMVVAEWLTRDILSRAEPNEFNDPAPEIAMTSDRLTQGSKRLRLAALCVAVTVFLVLPCVMICAGCDTHQDTVGEQEGDMASVVEVRHADIREELDAAFGIPDGSVGATALELREQWASNFARTKAVMDRERKRLGTWQCEGCKYRPGVDGPGQLDHHHLVSVERIAREQLPVELIWDEVNLAIACRRKGSDGREFGCHWVICHRVAGKSNWATSNTYARDDLAARQKRNR</sequence>
<evidence type="ECO:0000313" key="4">
    <source>
        <dbReference type="EMBL" id="CAB4190563.1"/>
    </source>
</evidence>
<dbReference type="EMBL" id="LR796439">
    <property type="protein sequence ID" value="CAB4144827.1"/>
    <property type="molecule type" value="Genomic_DNA"/>
</dbReference>
<evidence type="ECO:0000313" key="2">
    <source>
        <dbReference type="EMBL" id="CAB4144827.1"/>
    </source>
</evidence>
<protein>
    <submittedName>
        <fullName evidence="3">Uncharacterized protein</fullName>
    </submittedName>
</protein>
<feature type="transmembrane region" description="Helical" evidence="1">
    <location>
        <begin position="56"/>
        <end position="76"/>
    </location>
</feature>
<proteinExistence type="predicted"/>
<keyword evidence="1" id="KW-0812">Transmembrane</keyword>
<dbReference type="EMBL" id="LR797152">
    <property type="protein sequence ID" value="CAB4190563.1"/>
    <property type="molecule type" value="Genomic_DNA"/>
</dbReference>
<evidence type="ECO:0000313" key="5">
    <source>
        <dbReference type="EMBL" id="CAB4221831.1"/>
    </source>
</evidence>
<dbReference type="EMBL" id="LR797505">
    <property type="protein sequence ID" value="CAB4221831.1"/>
    <property type="molecule type" value="Genomic_DNA"/>
</dbReference>
<reference evidence="3" key="1">
    <citation type="submission" date="2020-05" db="EMBL/GenBank/DDBJ databases">
        <authorList>
            <person name="Chiriac C."/>
            <person name="Salcher M."/>
            <person name="Ghai R."/>
            <person name="Kavagutti S V."/>
        </authorList>
    </citation>
    <scope>NUCLEOTIDE SEQUENCE</scope>
</reference>
<organism evidence="3">
    <name type="scientific">uncultured Caudovirales phage</name>
    <dbReference type="NCBI Taxonomy" id="2100421"/>
    <lineage>
        <taxon>Viruses</taxon>
        <taxon>Duplodnaviria</taxon>
        <taxon>Heunggongvirae</taxon>
        <taxon>Uroviricota</taxon>
        <taxon>Caudoviricetes</taxon>
        <taxon>Peduoviridae</taxon>
        <taxon>Maltschvirus</taxon>
        <taxon>Maltschvirus maltsch</taxon>
    </lineage>
</organism>
<keyword evidence="1" id="KW-0472">Membrane</keyword>
<accession>A0A6J5QL18</accession>
<name>A0A6J5QL18_9CAUD</name>
<evidence type="ECO:0000256" key="1">
    <source>
        <dbReference type="SAM" id="Phobius"/>
    </source>
</evidence>
<evidence type="ECO:0000313" key="3">
    <source>
        <dbReference type="EMBL" id="CAB4180344.1"/>
    </source>
</evidence>
<keyword evidence="1" id="KW-1133">Transmembrane helix</keyword>
<gene>
    <name evidence="3" type="ORF">UFOVP1045_18</name>
    <name evidence="4" type="ORF">UFOVP1194_72</name>
    <name evidence="5" type="ORF">UFOVP1641_68</name>
    <name evidence="2" type="ORF">UFOVP466_71</name>
</gene>